<keyword evidence="4" id="KW-1185">Reference proteome</keyword>
<evidence type="ECO:0000313" key="4">
    <source>
        <dbReference type="Proteomes" id="UP001194469"/>
    </source>
</evidence>
<protein>
    <submittedName>
        <fullName evidence="3">PilZ domain-containing protein</fullName>
    </submittedName>
</protein>
<feature type="region of interest" description="Disordered" evidence="1">
    <location>
        <begin position="1"/>
        <end position="22"/>
    </location>
</feature>
<dbReference type="InterPro" id="IPR009875">
    <property type="entry name" value="PilZ_domain"/>
</dbReference>
<reference evidence="3 4" key="1">
    <citation type="submission" date="2019-08" db="EMBL/GenBank/DDBJ databases">
        <authorList>
            <person name="Luo N."/>
        </authorList>
    </citation>
    <scope>NUCLEOTIDE SEQUENCE [LARGE SCALE GENOMIC DNA]</scope>
    <source>
        <strain evidence="3 4">NCIMB 9442</strain>
    </source>
</reference>
<dbReference type="SUPFAM" id="SSF141371">
    <property type="entry name" value="PilZ domain-like"/>
    <property type="match status" value="1"/>
</dbReference>
<dbReference type="Pfam" id="PF07238">
    <property type="entry name" value="PilZ"/>
    <property type="match status" value="1"/>
</dbReference>
<feature type="domain" description="PilZ" evidence="2">
    <location>
        <begin position="20"/>
        <end position="111"/>
    </location>
</feature>
<name>A0ABS0J4Y4_9BACT</name>
<evidence type="ECO:0000259" key="2">
    <source>
        <dbReference type="Pfam" id="PF07238"/>
    </source>
</evidence>
<proteinExistence type="predicted"/>
<feature type="compositionally biased region" description="Low complexity" evidence="1">
    <location>
        <begin position="1"/>
        <end position="16"/>
    </location>
</feature>
<evidence type="ECO:0000256" key="1">
    <source>
        <dbReference type="SAM" id="MobiDB-lite"/>
    </source>
</evidence>
<gene>
    <name evidence="3" type="ORF">FVW20_08510</name>
</gene>
<comment type="caution">
    <text evidence="3">The sequence shown here is derived from an EMBL/GenBank/DDBJ whole genome shotgun (WGS) entry which is preliminary data.</text>
</comment>
<dbReference type="EMBL" id="VRYY01000216">
    <property type="protein sequence ID" value="MBG3877051.1"/>
    <property type="molecule type" value="Genomic_DNA"/>
</dbReference>
<dbReference type="RefSeq" id="WP_196609085.1">
    <property type="nucleotide sequence ID" value="NZ_VRYY01000216.1"/>
</dbReference>
<dbReference type="Gene3D" id="2.40.10.220">
    <property type="entry name" value="predicted glycosyltransferase like domains"/>
    <property type="match status" value="1"/>
</dbReference>
<evidence type="ECO:0000313" key="3">
    <source>
        <dbReference type="EMBL" id="MBG3877051.1"/>
    </source>
</evidence>
<organism evidence="3 4">
    <name type="scientific">Nitratidesulfovibrio oxamicus</name>
    <dbReference type="NCBI Taxonomy" id="32016"/>
    <lineage>
        <taxon>Bacteria</taxon>
        <taxon>Pseudomonadati</taxon>
        <taxon>Thermodesulfobacteriota</taxon>
        <taxon>Desulfovibrionia</taxon>
        <taxon>Desulfovibrionales</taxon>
        <taxon>Desulfovibrionaceae</taxon>
        <taxon>Nitratidesulfovibrio</taxon>
    </lineage>
</organism>
<accession>A0ABS0J4Y4</accession>
<dbReference type="Proteomes" id="UP001194469">
    <property type="component" value="Unassembled WGS sequence"/>
</dbReference>
<sequence>MEAKQQDAAFAAPAAKTGGERRRAARVAGRYKGRIEISGYGFSVMTWDVSLTGARCAVRGKFPEGTVCTLFVQNTRGEEMGVPARVVRGTGNDVRLSFAAVSPEATAFLRALTGLT</sequence>